<reference evidence="9 10" key="1">
    <citation type="submission" date="2016-09" db="EMBL/GenBank/DDBJ databases">
        <title>Pseudonocardia autotrophica DSM535, a candidate organism with high potential of specific P450 cytochromes.</title>
        <authorList>
            <person name="Grumaz C."/>
            <person name="Vainshtein Y."/>
            <person name="Kirstahler P."/>
            <person name="Sohn K."/>
        </authorList>
    </citation>
    <scope>NUCLEOTIDE SEQUENCE [LARGE SCALE GENOMIC DNA]</scope>
    <source>
        <strain evidence="9 10">DSM 535</strain>
    </source>
</reference>
<dbReference type="InterPro" id="IPR037396">
    <property type="entry name" value="FMN_HAD"/>
</dbReference>
<keyword evidence="4 9" id="KW-0560">Oxidoreductase</keyword>
<evidence type="ECO:0000256" key="4">
    <source>
        <dbReference type="ARBA" id="ARBA00023002"/>
    </source>
</evidence>
<proteinExistence type="inferred from homology"/>
<evidence type="ECO:0000313" key="9">
    <source>
        <dbReference type="EMBL" id="OSY37164.1"/>
    </source>
</evidence>
<dbReference type="PROSITE" id="PS00557">
    <property type="entry name" value="FMN_HYDROXY_ACID_DH_1"/>
    <property type="match status" value="1"/>
</dbReference>
<name>A0A1Y2MPJ3_PSEAH</name>
<keyword evidence="3 7" id="KW-0288">FMN</keyword>
<dbReference type="STRING" id="2074.BG845_04858"/>
<evidence type="ECO:0000313" key="10">
    <source>
        <dbReference type="Proteomes" id="UP000194360"/>
    </source>
</evidence>
<feature type="binding site" evidence="7">
    <location>
        <position position="314"/>
    </location>
    <ligand>
        <name>glyoxylate</name>
        <dbReference type="ChEBI" id="CHEBI:36655"/>
    </ligand>
</feature>
<feature type="binding site" evidence="7">
    <location>
        <begin position="111"/>
        <end position="113"/>
    </location>
    <ligand>
        <name>FMN</name>
        <dbReference type="ChEBI" id="CHEBI:58210"/>
    </ligand>
</feature>
<dbReference type="AlphaFoldDB" id="A0A1Y2MPJ3"/>
<feature type="binding site" evidence="7">
    <location>
        <begin position="345"/>
        <end position="349"/>
    </location>
    <ligand>
        <name>FMN</name>
        <dbReference type="ChEBI" id="CHEBI:58210"/>
    </ligand>
</feature>
<keyword evidence="2 7" id="KW-0285">Flavoprotein</keyword>
<protein>
    <submittedName>
        <fullName evidence="9">(S)-mandelate dehydrogenase</fullName>
        <ecNumber evidence="9">1.1.99.31</ecNumber>
    </submittedName>
</protein>
<evidence type="ECO:0000256" key="5">
    <source>
        <dbReference type="ARBA" id="ARBA00024042"/>
    </source>
</evidence>
<accession>A0A1Y2MPJ3</accession>
<feature type="binding site" evidence="7">
    <location>
        <position position="161"/>
    </location>
    <ligand>
        <name>FMN</name>
        <dbReference type="ChEBI" id="CHEBI:58210"/>
    </ligand>
</feature>
<evidence type="ECO:0000256" key="2">
    <source>
        <dbReference type="ARBA" id="ARBA00022630"/>
    </source>
</evidence>
<dbReference type="CDD" id="cd02809">
    <property type="entry name" value="alpha_hydroxyacid_oxid_FMN"/>
    <property type="match status" value="1"/>
</dbReference>
<dbReference type="EC" id="1.1.99.31" evidence="9"/>
<dbReference type="PROSITE" id="PS51349">
    <property type="entry name" value="FMN_HYDROXY_ACID_DH_2"/>
    <property type="match status" value="1"/>
</dbReference>
<dbReference type="EMBL" id="MIGB01000032">
    <property type="protein sequence ID" value="OSY37164.1"/>
    <property type="molecule type" value="Genomic_DNA"/>
</dbReference>
<keyword evidence="10" id="KW-1185">Reference proteome</keyword>
<dbReference type="SUPFAM" id="SSF51395">
    <property type="entry name" value="FMN-linked oxidoreductases"/>
    <property type="match status" value="1"/>
</dbReference>
<feature type="domain" description="FMN hydroxy acid dehydrogenase" evidence="8">
    <location>
        <begin position="33"/>
        <end position="419"/>
    </location>
</feature>
<dbReference type="GO" id="GO:0010181">
    <property type="term" value="F:FMN binding"/>
    <property type="evidence" value="ECO:0007669"/>
    <property type="project" value="InterPro"/>
</dbReference>
<feature type="binding site" evidence="7">
    <location>
        <begin position="368"/>
        <end position="369"/>
    </location>
    <ligand>
        <name>FMN</name>
        <dbReference type="ChEBI" id="CHEBI:58210"/>
    </ligand>
</feature>
<feature type="active site" description="Proton acceptor" evidence="6">
    <location>
        <position position="314"/>
    </location>
</feature>
<dbReference type="GO" id="GO:0033720">
    <property type="term" value="F:(S)-mandelate dehydrogenase activity"/>
    <property type="evidence" value="ECO:0007669"/>
    <property type="project" value="UniProtKB-EC"/>
</dbReference>
<dbReference type="PIRSF" id="PIRSF000138">
    <property type="entry name" value="Al-hdrx_acd_dh"/>
    <property type="match status" value="1"/>
</dbReference>
<dbReference type="InterPro" id="IPR000262">
    <property type="entry name" value="FMN-dep_DH"/>
</dbReference>
<dbReference type="RefSeq" id="WP_197719875.1">
    <property type="nucleotide sequence ID" value="NZ_AP018920.1"/>
</dbReference>
<dbReference type="Gene3D" id="3.20.20.70">
    <property type="entry name" value="Aldolase class I"/>
    <property type="match status" value="1"/>
</dbReference>
<comment type="cofactor">
    <cofactor evidence="1">
        <name>FMN</name>
        <dbReference type="ChEBI" id="CHEBI:58210"/>
    </cofactor>
</comment>
<evidence type="ECO:0000256" key="3">
    <source>
        <dbReference type="ARBA" id="ARBA00022643"/>
    </source>
</evidence>
<dbReference type="InterPro" id="IPR013785">
    <property type="entry name" value="Aldolase_TIM"/>
</dbReference>
<feature type="binding site" evidence="7">
    <location>
        <position position="163"/>
    </location>
    <ligand>
        <name>glyoxylate</name>
        <dbReference type="ChEBI" id="CHEBI:36655"/>
    </ligand>
</feature>
<evidence type="ECO:0000256" key="6">
    <source>
        <dbReference type="PIRSR" id="PIRSR000138-1"/>
    </source>
</evidence>
<dbReference type="PANTHER" id="PTHR10578:SF107">
    <property type="entry name" value="2-HYDROXYACID OXIDASE 1"/>
    <property type="match status" value="1"/>
</dbReference>
<dbReference type="InterPro" id="IPR012133">
    <property type="entry name" value="Alpha-hydoxy_acid_DH_FMN"/>
</dbReference>
<feature type="binding site" evidence="7">
    <location>
        <position position="200"/>
    </location>
    <ligand>
        <name>glyoxylate</name>
        <dbReference type="ChEBI" id="CHEBI:36655"/>
    </ligand>
</feature>
<dbReference type="InterPro" id="IPR008259">
    <property type="entry name" value="FMN_hydac_DH_AS"/>
</dbReference>
<comment type="similarity">
    <text evidence="5">Belongs to the FMN-dependent alpha-hydroxy acid dehydrogenase family.</text>
</comment>
<feature type="binding site" evidence="7">
    <location>
        <position position="290"/>
    </location>
    <ligand>
        <name>FMN</name>
        <dbReference type="ChEBI" id="CHEBI:58210"/>
    </ligand>
</feature>
<dbReference type="PANTHER" id="PTHR10578">
    <property type="entry name" value="S -2-HYDROXY-ACID OXIDASE-RELATED"/>
    <property type="match status" value="1"/>
</dbReference>
<evidence type="ECO:0000259" key="8">
    <source>
        <dbReference type="PROSITE" id="PS51349"/>
    </source>
</evidence>
<gene>
    <name evidence="9" type="primary">mdlB_2</name>
    <name evidence="9" type="ORF">BG845_04858</name>
</gene>
<evidence type="ECO:0000256" key="7">
    <source>
        <dbReference type="PIRSR" id="PIRSR000138-2"/>
    </source>
</evidence>
<comment type="caution">
    <text evidence="9">The sequence shown here is derived from an EMBL/GenBank/DDBJ whole genome shotgun (WGS) entry which is preliminary data.</text>
</comment>
<feature type="binding site" evidence="7">
    <location>
        <position position="312"/>
    </location>
    <ligand>
        <name>FMN</name>
        <dbReference type="ChEBI" id="CHEBI:58210"/>
    </ligand>
</feature>
<dbReference type="Proteomes" id="UP000194360">
    <property type="component" value="Unassembled WGS sequence"/>
</dbReference>
<sequence>MSRRADPLHALTWRTTRSGAGWGPASGRTPEALRRRRFPTMTDLERAARRRSPRFAFDFVDGGTGDDRGGARNRAALDGIEIVPRYGRIGTVDTGVELFGRRYEVPIGIAPTGNDGVAWPDASRRLAGTAAAAGLPYVTGTLASASIEDLAAICGERLWFQLYGMPRDEHRVSIDLVRRAEVAGAQVLVLALDAPVRSKRPRDLRNGLSVPFRPSPRLGVQLALHPAWTRAALRSRVPLFANIARYVDAPDGEPDLGAVAGFVQRELRGGLSWDEVRRFRAIWPRSLVVKGILHPDDARAAVDAGADGVLVSNHGGRQSDAAPAAIDVLPAVTEAVGDRCTVLFDSGIRSGLDVARALALGARAVFSGRGFLTGLAGAGDVGAAHVAELLTEELRTAMAQHGALDLAALRRLAIRHPTSWSPR</sequence>
<feature type="binding site" evidence="7">
    <location>
        <position position="317"/>
    </location>
    <ligand>
        <name>glyoxylate</name>
        <dbReference type="ChEBI" id="CHEBI:36655"/>
    </ligand>
</feature>
<organism evidence="9 10">
    <name type="scientific">Pseudonocardia autotrophica</name>
    <name type="common">Amycolata autotrophica</name>
    <name type="synonym">Nocardia autotrophica</name>
    <dbReference type="NCBI Taxonomy" id="2074"/>
    <lineage>
        <taxon>Bacteria</taxon>
        <taxon>Bacillati</taxon>
        <taxon>Actinomycetota</taxon>
        <taxon>Actinomycetes</taxon>
        <taxon>Pseudonocardiales</taxon>
        <taxon>Pseudonocardiaceae</taxon>
        <taxon>Pseudonocardia</taxon>
    </lineage>
</organism>
<dbReference type="Pfam" id="PF01070">
    <property type="entry name" value="FMN_dh"/>
    <property type="match status" value="1"/>
</dbReference>
<evidence type="ECO:0000256" key="1">
    <source>
        <dbReference type="ARBA" id="ARBA00001917"/>
    </source>
</evidence>